<evidence type="ECO:0000256" key="3">
    <source>
        <dbReference type="ARBA" id="ARBA00005207"/>
    </source>
</evidence>
<name>A0A4Z1CHH8_9ACTN</name>
<dbReference type="GO" id="GO:0019380">
    <property type="term" value="P:3-phenylpropionate catabolic process"/>
    <property type="evidence" value="ECO:0007669"/>
    <property type="project" value="UniProtKB-UniRule"/>
</dbReference>
<evidence type="ECO:0000256" key="8">
    <source>
        <dbReference type="ARBA" id="ARBA00023002"/>
    </source>
</evidence>
<dbReference type="GO" id="GO:0008198">
    <property type="term" value="F:ferrous iron binding"/>
    <property type="evidence" value="ECO:0007669"/>
    <property type="project" value="InterPro"/>
</dbReference>
<dbReference type="CDD" id="cd07365">
    <property type="entry name" value="MhpB_like"/>
    <property type="match status" value="1"/>
</dbReference>
<dbReference type="InterPro" id="IPR004183">
    <property type="entry name" value="Xdiol_dOase_suB"/>
</dbReference>
<keyword evidence="9 10" id="KW-0408">Iron</keyword>
<reference evidence="12 13" key="1">
    <citation type="submission" date="2019-04" db="EMBL/GenBank/DDBJ databases">
        <title>Three New Species of Nocardioides, Nocardioides euryhalodurans sp. nov., Nocardioides seonyuensis sp. nov. and Nocardioides eburneoflavus sp. nov. Isolated from Soil.</title>
        <authorList>
            <person name="Roh S.G."/>
            <person name="Lee C."/>
            <person name="Kim M.-K."/>
            <person name="Kim S.B."/>
        </authorList>
    </citation>
    <scope>NUCLEOTIDE SEQUENCE [LARGE SCALE GENOMIC DNA]</scope>
    <source>
        <strain evidence="12 13">MMS17-SY213</strain>
    </source>
</reference>
<dbReference type="Pfam" id="PF02900">
    <property type="entry name" value="LigB"/>
    <property type="match status" value="1"/>
</dbReference>
<evidence type="ECO:0000259" key="11">
    <source>
        <dbReference type="Pfam" id="PF02900"/>
    </source>
</evidence>
<feature type="domain" description="Extradiol ring-cleavage dioxygenase class III enzyme subunit B" evidence="11">
    <location>
        <begin position="5"/>
        <end position="304"/>
    </location>
</feature>
<dbReference type="NCBIfam" id="NF009910">
    <property type="entry name" value="PRK13370.1-4"/>
    <property type="match status" value="1"/>
</dbReference>
<keyword evidence="8 10" id="KW-0560">Oxidoreductase</keyword>
<dbReference type="GO" id="GO:0047070">
    <property type="term" value="F:3-carboxyethylcatechol 2,3-dioxygenase activity"/>
    <property type="evidence" value="ECO:0007669"/>
    <property type="project" value="UniProtKB-UniRule"/>
</dbReference>
<organism evidence="12 13">
    <name type="scientific">Nocardioides eburneiflavus</name>
    <dbReference type="NCBI Taxonomy" id="2518372"/>
    <lineage>
        <taxon>Bacteria</taxon>
        <taxon>Bacillati</taxon>
        <taxon>Actinomycetota</taxon>
        <taxon>Actinomycetes</taxon>
        <taxon>Propionibacteriales</taxon>
        <taxon>Nocardioidaceae</taxon>
        <taxon>Nocardioides</taxon>
    </lineage>
</organism>
<keyword evidence="6 10" id="KW-0058">Aromatic hydrocarbons catabolism</keyword>
<comment type="caution">
    <text evidence="12">The sequence shown here is derived from an EMBL/GenBank/DDBJ whole genome shotgun (WGS) entry which is preliminary data.</text>
</comment>
<dbReference type="EMBL" id="SRRO01000001">
    <property type="protein sequence ID" value="TGN65077.1"/>
    <property type="molecule type" value="Genomic_DNA"/>
</dbReference>
<keyword evidence="7 10" id="KW-0223">Dioxygenase</keyword>
<dbReference type="HAMAP" id="MF_01653">
    <property type="entry name" value="MhpB"/>
    <property type="match status" value="1"/>
</dbReference>
<comment type="subunit">
    <text evidence="5 10">Homotetramer.</text>
</comment>
<sequence>MSAAAVGLSHSPLIGKNDPDAEVLDAVDAAVAQARAFVHEFDPELVVLYAPDHYNGFFYKEMPPFCLATAAHSVGDFGSQAGPLSVDTAAAQAIARAVLDDGVDLTISARMTVDHGFVQPLEVLFGGIDQVPVVPVFVNGVATPLGPLSRVRALGTAIGEAAAQLDKRVLFLGSGGLSHDPPVPVLDGAPPRVADALIEGHPPTPEQRAKAEERVVQAGRDYAAGATSMIPINPEWDNLLLDLLEKGDLAEFDSWAVEWVGHQGGGSGHEVRTWIAAFASLAASGSYEMSNRFYRAIPEWIAGFAVATAAQR</sequence>
<feature type="active site" description="Proton acceptor" evidence="10">
    <location>
        <position position="179"/>
    </location>
</feature>
<keyword evidence="13" id="KW-1185">Reference proteome</keyword>
<dbReference type="EC" id="1.13.11.16" evidence="10"/>
<dbReference type="UniPathway" id="UPA00714"/>
<gene>
    <name evidence="10" type="primary">mhpB</name>
    <name evidence="12" type="ORF">EXE59_14715</name>
</gene>
<evidence type="ECO:0000256" key="1">
    <source>
        <dbReference type="ARBA" id="ARBA00001748"/>
    </source>
</evidence>
<dbReference type="Gene3D" id="3.40.830.10">
    <property type="entry name" value="LigB-like"/>
    <property type="match status" value="1"/>
</dbReference>
<evidence type="ECO:0000256" key="7">
    <source>
        <dbReference type="ARBA" id="ARBA00022964"/>
    </source>
</evidence>
<evidence type="ECO:0000313" key="13">
    <source>
        <dbReference type="Proteomes" id="UP000297496"/>
    </source>
</evidence>
<comment type="similarity">
    <text evidence="4 10">Belongs to the LigB/MhpB extradiol dioxygenase family.</text>
</comment>
<evidence type="ECO:0000256" key="9">
    <source>
        <dbReference type="ARBA" id="ARBA00023004"/>
    </source>
</evidence>
<evidence type="ECO:0000256" key="5">
    <source>
        <dbReference type="ARBA" id="ARBA00011881"/>
    </source>
</evidence>
<evidence type="ECO:0000256" key="6">
    <source>
        <dbReference type="ARBA" id="ARBA00022797"/>
    </source>
</evidence>
<feature type="active site" description="Proton donor" evidence="10">
    <location>
        <position position="115"/>
    </location>
</feature>
<evidence type="ECO:0000256" key="10">
    <source>
        <dbReference type="HAMAP-Rule" id="MF_01653"/>
    </source>
</evidence>
<comment type="catalytic activity">
    <reaction evidence="2 10">
        <text>3-(2,3-dihydroxyphenyl)propanoate + O2 = (2Z,4E)-2-hydroxy-6-oxonona-2,4-dienedioate + H(+)</text>
        <dbReference type="Rhea" id="RHEA:23840"/>
        <dbReference type="ChEBI" id="CHEBI:15378"/>
        <dbReference type="ChEBI" id="CHEBI:15379"/>
        <dbReference type="ChEBI" id="CHEBI:46951"/>
        <dbReference type="ChEBI" id="CHEBI:66887"/>
        <dbReference type="EC" id="1.13.11.16"/>
    </reaction>
</comment>
<protein>
    <recommendedName>
        <fullName evidence="10">2,3-dihydroxyphenylpropionate/2,3-dihydroxicinnamic acid 1,2-dioxygenase</fullName>
        <ecNumber evidence="10">1.13.11.16</ecNumber>
    </recommendedName>
    <alternativeName>
        <fullName evidence="10">3-carboxyethylcatechol 2,3-dioxygenase</fullName>
    </alternativeName>
</protein>
<proteinExistence type="inferred from homology"/>
<comment type="pathway">
    <text evidence="3 10">Aromatic compound metabolism; 3-phenylpropanoate degradation.</text>
</comment>
<dbReference type="InterPro" id="IPR023789">
    <property type="entry name" value="DHPP/DHXA_dioxygenase"/>
</dbReference>
<dbReference type="RefSeq" id="WP_135839580.1">
    <property type="nucleotide sequence ID" value="NZ_SRRO01000001.1"/>
</dbReference>
<dbReference type="Proteomes" id="UP000297496">
    <property type="component" value="Unassembled WGS sequence"/>
</dbReference>
<dbReference type="OrthoDB" id="8673673at2"/>
<comment type="cofactor">
    <cofactor evidence="10">
        <name>Fe(2+)</name>
        <dbReference type="ChEBI" id="CHEBI:29033"/>
    </cofactor>
</comment>
<evidence type="ECO:0000256" key="4">
    <source>
        <dbReference type="ARBA" id="ARBA00007030"/>
    </source>
</evidence>
<comment type="catalytic activity">
    <reaction evidence="1 10">
        <text>(2E)-3-(2,3-dihydroxyphenyl)prop-2-enoate + O2 = (2Z,4E,7E)-2-hydroxy-6-oxonona-2,4,7-trienedioate + H(+)</text>
        <dbReference type="Rhea" id="RHEA:25054"/>
        <dbReference type="ChEBI" id="CHEBI:15378"/>
        <dbReference type="ChEBI" id="CHEBI:15379"/>
        <dbReference type="ChEBI" id="CHEBI:58642"/>
        <dbReference type="ChEBI" id="CHEBI:66888"/>
        <dbReference type="EC" id="1.13.11.16"/>
    </reaction>
</comment>
<dbReference type="AlphaFoldDB" id="A0A4Z1CHH8"/>
<dbReference type="SUPFAM" id="SSF53213">
    <property type="entry name" value="LigB-like"/>
    <property type="match status" value="1"/>
</dbReference>
<accession>A0A4Z1CHH8</accession>
<evidence type="ECO:0000256" key="2">
    <source>
        <dbReference type="ARBA" id="ARBA00001843"/>
    </source>
</evidence>
<comment type="function">
    <text evidence="10">Catalyzes the non-heme iron(II)-dependent oxidative cleavage of 2,3-dihydroxyphenylpropionic acid and 2,3-dihydroxicinnamic acid into 2-hydroxy-6-ketononadienedioate and 2-hydroxy-6-ketononatrienedioate, respectively.</text>
</comment>
<evidence type="ECO:0000313" key="12">
    <source>
        <dbReference type="EMBL" id="TGN65077.1"/>
    </source>
</evidence>